<comment type="caution">
    <text evidence="1">The sequence shown here is derived from an EMBL/GenBank/DDBJ whole genome shotgun (WGS) entry which is preliminary data.</text>
</comment>
<dbReference type="GO" id="GO:0006979">
    <property type="term" value="P:response to oxidative stress"/>
    <property type="evidence" value="ECO:0007669"/>
    <property type="project" value="InterPro"/>
</dbReference>
<evidence type="ECO:0000313" key="2">
    <source>
        <dbReference type="Proteomes" id="UP001195483"/>
    </source>
</evidence>
<sequence length="96" mass="10542">METDIAKLTSIKQTTLSAVLCANVYDANFAIPLNAFLAGDSKNPAVPCSQIPKLDLSPWSRSVKRNLDTGEDERENKLVHLLLEILKEGEAGDEMK</sequence>
<dbReference type="InterPro" id="IPR010255">
    <property type="entry name" value="Haem_peroxidase_sf"/>
</dbReference>
<reference evidence="1" key="3">
    <citation type="submission" date="2023-05" db="EMBL/GenBank/DDBJ databases">
        <authorList>
            <person name="Smith C.H."/>
        </authorList>
    </citation>
    <scope>NUCLEOTIDE SEQUENCE</scope>
    <source>
        <strain evidence="1">CHS0354</strain>
        <tissue evidence="1">Mantle</tissue>
    </source>
</reference>
<dbReference type="PROSITE" id="PS50292">
    <property type="entry name" value="PEROXIDASE_3"/>
    <property type="match status" value="1"/>
</dbReference>
<dbReference type="Gene3D" id="1.10.640.10">
    <property type="entry name" value="Haem peroxidase domain superfamily, animal type"/>
    <property type="match status" value="1"/>
</dbReference>
<reference evidence="1" key="2">
    <citation type="journal article" date="2021" name="Genome Biol. Evol.">
        <title>Developing a high-quality reference genome for a parasitic bivalve with doubly uniparental inheritance (Bivalvia: Unionida).</title>
        <authorList>
            <person name="Smith C.H."/>
        </authorList>
    </citation>
    <scope>NUCLEOTIDE SEQUENCE</scope>
    <source>
        <strain evidence="1">CHS0354</strain>
        <tissue evidence="1">Mantle</tissue>
    </source>
</reference>
<reference evidence="1" key="1">
    <citation type="journal article" date="2021" name="Genome Biol. Evol.">
        <title>A High-Quality Reference Genome for a Parasitic Bivalve with Doubly Uniparental Inheritance (Bivalvia: Unionida).</title>
        <authorList>
            <person name="Smith C.H."/>
        </authorList>
    </citation>
    <scope>NUCLEOTIDE SEQUENCE</scope>
    <source>
        <strain evidence="1">CHS0354</strain>
    </source>
</reference>
<organism evidence="1 2">
    <name type="scientific">Potamilus streckersoni</name>
    <dbReference type="NCBI Taxonomy" id="2493646"/>
    <lineage>
        <taxon>Eukaryota</taxon>
        <taxon>Metazoa</taxon>
        <taxon>Spiralia</taxon>
        <taxon>Lophotrochozoa</taxon>
        <taxon>Mollusca</taxon>
        <taxon>Bivalvia</taxon>
        <taxon>Autobranchia</taxon>
        <taxon>Heteroconchia</taxon>
        <taxon>Palaeoheterodonta</taxon>
        <taxon>Unionida</taxon>
        <taxon>Unionoidea</taxon>
        <taxon>Unionidae</taxon>
        <taxon>Ambleminae</taxon>
        <taxon>Lampsilini</taxon>
        <taxon>Potamilus</taxon>
    </lineage>
</organism>
<dbReference type="InterPro" id="IPR019791">
    <property type="entry name" value="Haem_peroxidase_animal"/>
</dbReference>
<dbReference type="InterPro" id="IPR037120">
    <property type="entry name" value="Haem_peroxidase_sf_animal"/>
</dbReference>
<name>A0AAE0VHH7_9BIVA</name>
<dbReference type="GO" id="GO:0004601">
    <property type="term" value="F:peroxidase activity"/>
    <property type="evidence" value="ECO:0007669"/>
    <property type="project" value="InterPro"/>
</dbReference>
<gene>
    <name evidence="1" type="ORF">CHS0354_028868</name>
</gene>
<protein>
    <submittedName>
        <fullName evidence="1">Uncharacterized protein</fullName>
    </submittedName>
</protein>
<evidence type="ECO:0000313" key="1">
    <source>
        <dbReference type="EMBL" id="KAK3577816.1"/>
    </source>
</evidence>
<dbReference type="SUPFAM" id="SSF48113">
    <property type="entry name" value="Heme-dependent peroxidases"/>
    <property type="match status" value="1"/>
</dbReference>
<dbReference type="Proteomes" id="UP001195483">
    <property type="component" value="Unassembled WGS sequence"/>
</dbReference>
<dbReference type="GO" id="GO:0020037">
    <property type="term" value="F:heme binding"/>
    <property type="evidence" value="ECO:0007669"/>
    <property type="project" value="InterPro"/>
</dbReference>
<keyword evidence="2" id="KW-1185">Reference proteome</keyword>
<accession>A0AAE0VHH7</accession>
<proteinExistence type="predicted"/>
<dbReference type="EMBL" id="JAEAOA010001732">
    <property type="protein sequence ID" value="KAK3577816.1"/>
    <property type="molecule type" value="Genomic_DNA"/>
</dbReference>
<dbReference type="AlphaFoldDB" id="A0AAE0VHH7"/>